<proteinExistence type="predicted"/>
<evidence type="ECO:0000259" key="2">
    <source>
        <dbReference type="PROSITE" id="PS50181"/>
    </source>
</evidence>
<dbReference type="InterPro" id="IPR032675">
    <property type="entry name" value="LRR_dom_sf"/>
</dbReference>
<keyword evidence="1" id="KW-0833">Ubl conjugation pathway</keyword>
<dbReference type="GO" id="GO:0031146">
    <property type="term" value="P:SCF-dependent proteasomal ubiquitin-dependent protein catabolic process"/>
    <property type="evidence" value="ECO:0007669"/>
    <property type="project" value="TreeGrafter"/>
</dbReference>
<dbReference type="SUPFAM" id="SSF81383">
    <property type="entry name" value="F-box domain"/>
    <property type="match status" value="1"/>
</dbReference>
<dbReference type="SMART" id="SM00367">
    <property type="entry name" value="LRR_CC"/>
    <property type="match status" value="5"/>
</dbReference>
<dbReference type="Gene3D" id="3.80.10.10">
    <property type="entry name" value="Ribonuclease Inhibitor"/>
    <property type="match status" value="1"/>
</dbReference>
<dbReference type="GO" id="GO:0019005">
    <property type="term" value="C:SCF ubiquitin ligase complex"/>
    <property type="evidence" value="ECO:0007669"/>
    <property type="project" value="TreeGrafter"/>
</dbReference>
<dbReference type="PROSITE" id="PS50181">
    <property type="entry name" value="FBOX"/>
    <property type="match status" value="1"/>
</dbReference>
<dbReference type="AlphaFoldDB" id="A0A8S3YJ05"/>
<name>A0A8S3YJ05_9EUPU</name>
<dbReference type="SMART" id="SM00256">
    <property type="entry name" value="FBOX"/>
    <property type="match status" value="1"/>
</dbReference>
<reference evidence="3" key="1">
    <citation type="submission" date="2021-04" db="EMBL/GenBank/DDBJ databases">
        <authorList>
            <consortium name="Molecular Ecology Group"/>
        </authorList>
    </citation>
    <scope>NUCLEOTIDE SEQUENCE</scope>
</reference>
<dbReference type="InterPro" id="IPR006553">
    <property type="entry name" value="Leu-rich_rpt_Cys-con_subtyp"/>
</dbReference>
<dbReference type="InterPro" id="IPR001810">
    <property type="entry name" value="F-box_dom"/>
</dbReference>
<dbReference type="InterPro" id="IPR036047">
    <property type="entry name" value="F-box-like_dom_sf"/>
</dbReference>
<keyword evidence="4" id="KW-1185">Reference proteome</keyword>
<gene>
    <name evidence="3" type="ORF">CUNI_LOCUS2791</name>
</gene>
<evidence type="ECO:0000256" key="1">
    <source>
        <dbReference type="ARBA" id="ARBA00022786"/>
    </source>
</evidence>
<dbReference type="SUPFAM" id="SSF52047">
    <property type="entry name" value="RNI-like"/>
    <property type="match status" value="1"/>
</dbReference>
<dbReference type="PANTHER" id="PTHR13318">
    <property type="entry name" value="PARTNER OF PAIRED, ISOFORM B-RELATED"/>
    <property type="match status" value="1"/>
</dbReference>
<dbReference type="Gene3D" id="1.20.1280.50">
    <property type="match status" value="1"/>
</dbReference>
<dbReference type="OrthoDB" id="3219396at2759"/>
<dbReference type="InterPro" id="IPR057207">
    <property type="entry name" value="FBXL15_LRR"/>
</dbReference>
<dbReference type="Proteomes" id="UP000678393">
    <property type="component" value="Unassembled WGS sequence"/>
</dbReference>
<dbReference type="EMBL" id="CAJHNH020000371">
    <property type="protein sequence ID" value="CAG5117233.1"/>
    <property type="molecule type" value="Genomic_DNA"/>
</dbReference>
<evidence type="ECO:0000313" key="4">
    <source>
        <dbReference type="Proteomes" id="UP000678393"/>
    </source>
</evidence>
<comment type="caution">
    <text evidence="3">The sequence shown here is derived from an EMBL/GenBank/DDBJ whole genome shotgun (WGS) entry which is preliminary data.</text>
</comment>
<organism evidence="3 4">
    <name type="scientific">Candidula unifasciata</name>
    <dbReference type="NCBI Taxonomy" id="100452"/>
    <lineage>
        <taxon>Eukaryota</taxon>
        <taxon>Metazoa</taxon>
        <taxon>Spiralia</taxon>
        <taxon>Lophotrochozoa</taxon>
        <taxon>Mollusca</taxon>
        <taxon>Gastropoda</taxon>
        <taxon>Heterobranchia</taxon>
        <taxon>Euthyneura</taxon>
        <taxon>Panpulmonata</taxon>
        <taxon>Eupulmonata</taxon>
        <taxon>Stylommatophora</taxon>
        <taxon>Helicina</taxon>
        <taxon>Helicoidea</taxon>
        <taxon>Geomitridae</taxon>
        <taxon>Candidula</taxon>
    </lineage>
</organism>
<dbReference type="Pfam" id="PF25372">
    <property type="entry name" value="DUF7885"/>
    <property type="match status" value="1"/>
</dbReference>
<evidence type="ECO:0000313" key="3">
    <source>
        <dbReference type="EMBL" id="CAG5117233.1"/>
    </source>
</evidence>
<sequence length="295" mass="34146">MYLESQIAKTTIEKLPENIMLQIMQYLPMKDRCRVRRVNKTWNRIIFDQSLWRHVDLLDYYLPLKTLWKIFRIYLSPCLLTLKMQGIVYAENSTREKSSLSEALLQELSARCPKLRLLHVQKCKISSISFEWLPSSITCLEMVDAFWQPRWMKDKQKHLPKLEHLTLDNSEMVSDCDLEDVAVWKDLKLLSLKGCERVGTAGVITISKHLSELEFLNISSTDIREVAVHYIAQHLKKLKELILARCTSVTDRAVAIIAAGLPVLNKLDISFCEFVTMRGLEPLFVNKQAVLILNA</sequence>
<protein>
    <recommendedName>
        <fullName evidence="2">F-box domain-containing protein</fullName>
    </recommendedName>
</protein>
<dbReference type="Pfam" id="PF12937">
    <property type="entry name" value="F-box-like"/>
    <property type="match status" value="1"/>
</dbReference>
<accession>A0A8S3YJ05</accession>
<feature type="domain" description="F-box" evidence="2">
    <location>
        <begin position="9"/>
        <end position="55"/>
    </location>
</feature>